<comment type="caution">
    <text evidence="2">The sequence shown here is derived from an EMBL/GenBank/DDBJ whole genome shotgun (WGS) entry which is preliminary data.</text>
</comment>
<dbReference type="Proteomes" id="UP000178429">
    <property type="component" value="Unassembled WGS sequence"/>
</dbReference>
<evidence type="ECO:0000313" key="2">
    <source>
        <dbReference type="EMBL" id="OGM70094.1"/>
    </source>
</evidence>
<feature type="transmembrane region" description="Helical" evidence="1">
    <location>
        <begin position="110"/>
        <end position="128"/>
    </location>
</feature>
<feature type="transmembrane region" description="Helical" evidence="1">
    <location>
        <begin position="265"/>
        <end position="282"/>
    </location>
</feature>
<feature type="transmembrane region" description="Helical" evidence="1">
    <location>
        <begin position="289"/>
        <end position="307"/>
    </location>
</feature>
<feature type="transmembrane region" description="Helical" evidence="1">
    <location>
        <begin position="208"/>
        <end position="227"/>
    </location>
</feature>
<evidence type="ECO:0008006" key="4">
    <source>
        <dbReference type="Google" id="ProtNLM"/>
    </source>
</evidence>
<dbReference type="STRING" id="1802525.A2975_03395"/>
<sequence length="497" mass="56158">MKKLIDAIEKLYLPRWLMLLLAIVLVLRIPSFFEPFSYGDEMIYLTLGNAIRKGLVLYRDIHDNKPPLLYLIAAVAGNVFWFRAILAAWSLTTIGLFWKLVNFLFGKNQFLIKVTTIFFALLTTLPLLEGQIANAENFLIGFSIAAFYVLVARKNTFRNLFVGGLLFSIAALFKIPAAFEIPVIVLFWAITAEKLDLKNSAVIAKKSLLVATGFLLPIAVTFIWFWVAGALPQYITAAFGQNVGYLSSFRPGDVRLPFLQRNAPLLIRAGIVATATLGLWLAKKRLSKPFVLATAWVLFGLFAVALSERPYSHYLLQIMAPVSILVGILVAAKKIEQVYTIFPLLLVLVVPVKYKFWHYPTLPYYQRFVEFAVGKINREQYFNRFDGNVNRNYAIAQFLTQSSFPDEKVFVWGDSPPIYALARRLPPIKYVAEYHIRDFSSPEEIVSTLTGSPPSYIVILPDASPFPELKQLAAEDYLLIATISEAQIYKIFPSLIQ</sequence>
<feature type="transmembrane region" description="Helical" evidence="1">
    <location>
        <begin position="313"/>
        <end position="331"/>
    </location>
</feature>
<gene>
    <name evidence="2" type="ORF">A2975_03395</name>
</gene>
<accession>A0A1F8C162</accession>
<protein>
    <recommendedName>
        <fullName evidence="4">Glycosyltransferase RgtA/B/C/D-like domain-containing protein</fullName>
    </recommendedName>
</protein>
<name>A0A1F8C162_9BACT</name>
<evidence type="ECO:0000313" key="3">
    <source>
        <dbReference type="Proteomes" id="UP000178429"/>
    </source>
</evidence>
<dbReference type="AlphaFoldDB" id="A0A1F8C162"/>
<feature type="transmembrane region" description="Helical" evidence="1">
    <location>
        <begin position="165"/>
        <end position="188"/>
    </location>
</feature>
<proteinExistence type="predicted"/>
<keyword evidence="1" id="KW-0812">Transmembrane</keyword>
<evidence type="ECO:0000256" key="1">
    <source>
        <dbReference type="SAM" id="Phobius"/>
    </source>
</evidence>
<dbReference type="EMBL" id="MGHL01000006">
    <property type="protein sequence ID" value="OGM70094.1"/>
    <property type="molecule type" value="Genomic_DNA"/>
</dbReference>
<organism evidence="2 3">
    <name type="scientific">Candidatus Woesebacteria bacterium RIFCSPLOWO2_01_FULL_44_14</name>
    <dbReference type="NCBI Taxonomy" id="1802525"/>
    <lineage>
        <taxon>Bacteria</taxon>
        <taxon>Candidatus Woeseibacteriota</taxon>
    </lineage>
</organism>
<keyword evidence="1" id="KW-0472">Membrane</keyword>
<feature type="transmembrane region" description="Helical" evidence="1">
    <location>
        <begin position="68"/>
        <end position="98"/>
    </location>
</feature>
<reference evidence="2 3" key="1">
    <citation type="journal article" date="2016" name="Nat. Commun.">
        <title>Thousands of microbial genomes shed light on interconnected biogeochemical processes in an aquifer system.</title>
        <authorList>
            <person name="Anantharaman K."/>
            <person name="Brown C.T."/>
            <person name="Hug L.A."/>
            <person name="Sharon I."/>
            <person name="Castelle C.J."/>
            <person name="Probst A.J."/>
            <person name="Thomas B.C."/>
            <person name="Singh A."/>
            <person name="Wilkins M.J."/>
            <person name="Karaoz U."/>
            <person name="Brodie E.L."/>
            <person name="Williams K.H."/>
            <person name="Hubbard S.S."/>
            <person name="Banfield J.F."/>
        </authorList>
    </citation>
    <scope>NUCLEOTIDE SEQUENCE [LARGE SCALE GENOMIC DNA]</scope>
</reference>
<feature type="transmembrane region" description="Helical" evidence="1">
    <location>
        <begin position="338"/>
        <end position="357"/>
    </location>
</feature>
<keyword evidence="1" id="KW-1133">Transmembrane helix</keyword>
<feature type="transmembrane region" description="Helical" evidence="1">
    <location>
        <begin position="12"/>
        <end position="30"/>
    </location>
</feature>